<feature type="binding site" evidence="6">
    <location>
        <position position="394"/>
    </location>
    <ligand>
        <name>Mg(2+)</name>
        <dbReference type="ChEBI" id="CHEBI:18420"/>
    </ligand>
</feature>
<evidence type="ECO:0000256" key="5">
    <source>
        <dbReference type="ARBA" id="ARBA00022840"/>
    </source>
</evidence>
<dbReference type="UniPathway" id="UPA00340">
    <property type="reaction ID" value="UER00458"/>
</dbReference>
<dbReference type="CDD" id="cd24010">
    <property type="entry name" value="ASKHA_NBD_AcK_PK"/>
    <property type="match status" value="1"/>
</dbReference>
<dbReference type="PIRSF" id="PIRSF000722">
    <property type="entry name" value="Acetate_prop_kin"/>
    <property type="match status" value="1"/>
</dbReference>
<dbReference type="GO" id="GO:0006085">
    <property type="term" value="P:acetyl-CoA biosynthetic process"/>
    <property type="evidence" value="ECO:0007669"/>
    <property type="project" value="UniProtKB-UniRule"/>
</dbReference>
<dbReference type="PROSITE" id="PS01075">
    <property type="entry name" value="ACETATE_KINASE_1"/>
    <property type="match status" value="1"/>
</dbReference>
<dbReference type="GO" id="GO:0008776">
    <property type="term" value="F:acetate kinase activity"/>
    <property type="evidence" value="ECO:0007669"/>
    <property type="project" value="UniProtKB-UniRule"/>
</dbReference>
<dbReference type="Gene3D" id="3.30.420.40">
    <property type="match status" value="2"/>
</dbReference>
<dbReference type="GO" id="GO:0005524">
    <property type="term" value="F:ATP binding"/>
    <property type="evidence" value="ECO:0007669"/>
    <property type="project" value="UniProtKB-KW"/>
</dbReference>
<evidence type="ECO:0000256" key="2">
    <source>
        <dbReference type="ARBA" id="ARBA00022679"/>
    </source>
</evidence>
<sequence>MTTTVLVLNCGSSSIKYQLVDVANGKSLAKGVLERIGEPSARLRRDDAGTGDQDGPGSTDGTVQDDVAAADHEAALDVILRALESGEHPLSEVELAAVGHRVVHGGDRFAEPVLIDDDVEHSIDVLSSLAPLHNPPNLAGVRVARRALPHVPHVAVFDTAFHQTLPPSAYTYALESRTAAEHGVRRYGFHGTSVSYVSRAAARLMERSVEDLNLIVLHLGNGASATAVRGGRSVDTSMGLTPLEGLVMGTRTGDIDAGVLSHLRREAGLGIDELDDLLNRQSGLLGLAGANDMREVHRRARAGDEDARLAREVYCHRVRHYVGAYLAVLGQAHAVVFTAGVGENDAWVRSHSLSGLRRLGIEVDHVRNSFAGSRSHIISPDGAEVAVLVVPTDEEFEIARQALDVAAA</sequence>
<protein>
    <recommendedName>
        <fullName evidence="6">Acetate kinase</fullName>
        <ecNumber evidence="6">2.7.2.1</ecNumber>
    </recommendedName>
    <alternativeName>
        <fullName evidence="6">Acetokinase</fullName>
    </alternativeName>
</protein>
<dbReference type="NCBIfam" id="TIGR00016">
    <property type="entry name" value="ackA"/>
    <property type="match status" value="1"/>
</dbReference>
<comment type="subcellular location">
    <subcellularLocation>
        <location evidence="6">Cytoplasm</location>
    </subcellularLocation>
</comment>
<dbReference type="GO" id="GO:0005737">
    <property type="term" value="C:cytoplasm"/>
    <property type="evidence" value="ECO:0007669"/>
    <property type="project" value="UniProtKB-SubCell"/>
</dbReference>
<dbReference type="InterPro" id="IPR004372">
    <property type="entry name" value="Ac/propionate_kinase"/>
</dbReference>
<keyword evidence="6" id="KW-0479">Metal-binding</keyword>
<dbReference type="RefSeq" id="WP_106537617.1">
    <property type="nucleotide sequence ID" value="NZ_ML142902.1"/>
</dbReference>
<dbReference type="InterPro" id="IPR000890">
    <property type="entry name" value="Aliphatic_acid_kin_short-chain"/>
</dbReference>
<evidence type="ECO:0000256" key="8">
    <source>
        <dbReference type="SAM" id="MobiDB-lite"/>
    </source>
</evidence>
<evidence type="ECO:0000256" key="6">
    <source>
        <dbReference type="HAMAP-Rule" id="MF_00020"/>
    </source>
</evidence>
<comment type="subunit">
    <text evidence="6">Homodimer.</text>
</comment>
<keyword evidence="6" id="KW-0963">Cytoplasm</keyword>
<dbReference type="OrthoDB" id="9802453at2"/>
<feature type="binding site" evidence="6">
    <location>
        <position position="9"/>
    </location>
    <ligand>
        <name>Mg(2+)</name>
        <dbReference type="ChEBI" id="CHEBI:18420"/>
    </ligand>
</feature>
<feature type="binding site" evidence="6">
    <location>
        <begin position="218"/>
        <end position="222"/>
    </location>
    <ligand>
        <name>ATP</name>
        <dbReference type="ChEBI" id="CHEBI:30616"/>
    </ligand>
</feature>
<feature type="binding site" evidence="6">
    <location>
        <begin position="292"/>
        <end position="294"/>
    </location>
    <ligand>
        <name>ATP</name>
        <dbReference type="ChEBI" id="CHEBI:30616"/>
    </ligand>
</feature>
<dbReference type="PANTHER" id="PTHR21060:SF15">
    <property type="entry name" value="ACETATE KINASE-RELATED"/>
    <property type="match status" value="1"/>
</dbReference>
<feature type="binding site" evidence="6">
    <location>
        <position position="16"/>
    </location>
    <ligand>
        <name>ATP</name>
        <dbReference type="ChEBI" id="CHEBI:30616"/>
    </ligand>
</feature>
<feature type="binding site" evidence="6">
    <location>
        <begin position="340"/>
        <end position="344"/>
    </location>
    <ligand>
        <name>ATP</name>
        <dbReference type="ChEBI" id="CHEBI:30616"/>
    </ligand>
</feature>
<feature type="site" description="Transition state stabilizer" evidence="6">
    <location>
        <position position="251"/>
    </location>
</feature>
<gene>
    <name evidence="6" type="primary">ackA</name>
    <name evidence="9" type="ORF">CLV30_108120</name>
</gene>
<dbReference type="EMBL" id="PYGE01000008">
    <property type="protein sequence ID" value="PSL03208.1"/>
    <property type="molecule type" value="Genomic_DNA"/>
</dbReference>
<dbReference type="PRINTS" id="PR00471">
    <property type="entry name" value="ACETATEKNASE"/>
</dbReference>
<dbReference type="InterPro" id="IPR043129">
    <property type="entry name" value="ATPase_NBD"/>
</dbReference>
<feature type="active site" description="Proton donor/acceptor" evidence="6">
    <location>
        <position position="158"/>
    </location>
</feature>
<feature type="compositionally biased region" description="Basic and acidic residues" evidence="8">
    <location>
        <begin position="39"/>
        <end position="48"/>
    </location>
</feature>
<dbReference type="AlphaFoldDB" id="A0A2P8E166"/>
<accession>A0A2P8E166</accession>
<comment type="cofactor">
    <cofactor evidence="6">
        <name>Mg(2+)</name>
        <dbReference type="ChEBI" id="CHEBI:18420"/>
    </cofactor>
    <cofactor evidence="6">
        <name>Mn(2+)</name>
        <dbReference type="ChEBI" id="CHEBI:29035"/>
    </cofactor>
    <text evidence="6">Mg(2+). Can also accept Mn(2+).</text>
</comment>
<dbReference type="Pfam" id="PF00871">
    <property type="entry name" value="Acetate_kinase"/>
    <property type="match status" value="1"/>
</dbReference>
<dbReference type="GO" id="GO:0000287">
    <property type="term" value="F:magnesium ion binding"/>
    <property type="evidence" value="ECO:0007669"/>
    <property type="project" value="UniProtKB-UniRule"/>
</dbReference>
<organism evidence="9 10">
    <name type="scientific">Haloactinopolyspora alba</name>
    <dbReference type="NCBI Taxonomy" id="648780"/>
    <lineage>
        <taxon>Bacteria</taxon>
        <taxon>Bacillati</taxon>
        <taxon>Actinomycetota</taxon>
        <taxon>Actinomycetes</taxon>
        <taxon>Jiangellales</taxon>
        <taxon>Jiangellaceae</taxon>
        <taxon>Haloactinopolyspora</taxon>
    </lineage>
</organism>
<keyword evidence="3 6" id="KW-0547">Nucleotide-binding</keyword>
<evidence type="ECO:0000313" key="10">
    <source>
        <dbReference type="Proteomes" id="UP000243528"/>
    </source>
</evidence>
<keyword evidence="2 6" id="KW-0808">Transferase</keyword>
<keyword evidence="6" id="KW-0460">Magnesium</keyword>
<evidence type="ECO:0000256" key="3">
    <source>
        <dbReference type="ARBA" id="ARBA00022741"/>
    </source>
</evidence>
<comment type="caution">
    <text evidence="9">The sequence shown here is derived from an EMBL/GenBank/DDBJ whole genome shotgun (WGS) entry which is preliminary data.</text>
</comment>
<dbReference type="InterPro" id="IPR023865">
    <property type="entry name" value="Aliphatic_acid_kinase_CS"/>
</dbReference>
<evidence type="ECO:0000256" key="1">
    <source>
        <dbReference type="ARBA" id="ARBA00008748"/>
    </source>
</evidence>
<evidence type="ECO:0000256" key="4">
    <source>
        <dbReference type="ARBA" id="ARBA00022777"/>
    </source>
</evidence>
<keyword evidence="4 6" id="KW-0418">Kinase</keyword>
<evidence type="ECO:0000313" key="9">
    <source>
        <dbReference type="EMBL" id="PSL03208.1"/>
    </source>
</evidence>
<dbReference type="EC" id="2.7.2.1" evidence="6"/>
<comment type="similarity">
    <text evidence="1 6 7">Belongs to the acetokinase family.</text>
</comment>
<feature type="region of interest" description="Disordered" evidence="8">
    <location>
        <begin position="39"/>
        <end position="63"/>
    </location>
</feature>
<reference evidence="9 10" key="1">
    <citation type="submission" date="2018-03" db="EMBL/GenBank/DDBJ databases">
        <title>Genomic Encyclopedia of Archaeal and Bacterial Type Strains, Phase II (KMG-II): from individual species to whole genera.</title>
        <authorList>
            <person name="Goeker M."/>
        </authorList>
    </citation>
    <scope>NUCLEOTIDE SEQUENCE [LARGE SCALE GENOMIC DNA]</scope>
    <source>
        <strain evidence="9 10">DSM 45211</strain>
    </source>
</reference>
<keyword evidence="10" id="KW-1185">Reference proteome</keyword>
<keyword evidence="5 6" id="KW-0067">ATP-binding</keyword>
<comment type="pathway">
    <text evidence="6">Metabolic intermediate biosynthesis; acetyl-CoA biosynthesis; acetyl-CoA from acetate: step 1/2.</text>
</comment>
<proteinExistence type="inferred from homology"/>
<dbReference type="HAMAP" id="MF_00020">
    <property type="entry name" value="Acetate_kinase"/>
    <property type="match status" value="1"/>
</dbReference>
<comment type="function">
    <text evidence="6">Catalyzes the formation of acetyl phosphate from acetate and ATP. Can also catalyze the reverse reaction.</text>
</comment>
<dbReference type="PANTHER" id="PTHR21060">
    <property type="entry name" value="ACETATE KINASE"/>
    <property type="match status" value="1"/>
</dbReference>
<dbReference type="Proteomes" id="UP000243528">
    <property type="component" value="Unassembled WGS sequence"/>
</dbReference>
<dbReference type="GO" id="GO:0006083">
    <property type="term" value="P:acetate metabolic process"/>
    <property type="evidence" value="ECO:0007669"/>
    <property type="project" value="TreeGrafter"/>
</dbReference>
<dbReference type="PROSITE" id="PS01076">
    <property type="entry name" value="ACETATE_KINASE_2"/>
    <property type="match status" value="1"/>
</dbReference>
<dbReference type="SUPFAM" id="SSF53067">
    <property type="entry name" value="Actin-like ATPase domain"/>
    <property type="match status" value="2"/>
</dbReference>
<feature type="binding site" evidence="6">
    <location>
        <position position="101"/>
    </location>
    <ligand>
        <name>substrate</name>
    </ligand>
</feature>
<comment type="catalytic activity">
    <reaction evidence="6">
        <text>acetate + ATP = acetyl phosphate + ADP</text>
        <dbReference type="Rhea" id="RHEA:11352"/>
        <dbReference type="ChEBI" id="CHEBI:22191"/>
        <dbReference type="ChEBI" id="CHEBI:30089"/>
        <dbReference type="ChEBI" id="CHEBI:30616"/>
        <dbReference type="ChEBI" id="CHEBI:456216"/>
        <dbReference type="EC" id="2.7.2.1"/>
    </reaction>
</comment>
<evidence type="ECO:0000256" key="7">
    <source>
        <dbReference type="RuleBase" id="RU003835"/>
    </source>
</evidence>
<name>A0A2P8E166_9ACTN</name>
<feature type="site" description="Transition state stabilizer" evidence="6">
    <location>
        <position position="190"/>
    </location>
</feature>